<dbReference type="GO" id="GO:0008270">
    <property type="term" value="F:zinc ion binding"/>
    <property type="evidence" value="ECO:0007669"/>
    <property type="project" value="UniProtKB-KW"/>
</dbReference>
<feature type="compositionally biased region" description="Polar residues" evidence="8">
    <location>
        <begin position="306"/>
        <end position="317"/>
    </location>
</feature>
<keyword evidence="6" id="KW-0539">Nucleus</keyword>
<feature type="compositionally biased region" description="Basic and acidic residues" evidence="8">
    <location>
        <begin position="323"/>
        <end position="334"/>
    </location>
</feature>
<sequence length="519" mass="57073">MSTSTELSSPLKPNPFVRLDRIELIVPGGRSTPGENSPPPVATMATTTKCFICANPTDDKKTNNSTQKEQAVLLKTFVKSASPEISEENSTKKNEGEATTTTCPACDVAMTTVWNLHRQMVAVLKQIDDVVKLVRDTMPMLKKAVKKEEEEKAACRSEAPSVPFLAMEQFTKVKVIKSDEIVGAAVVAATSTSPAPTRDIDAIPILTNFTKLIASTGPRYDINGQKSVTTCEPGRTWTGGLVEDSTMQPIYKYKWTVRPRHVFSGRVNTATTSMPPHLEANSKETQTGGDLNVGRKSTVPPKKRPNSQNDETATSLSVPPVKKGKEIRDAEKTMDLSVKKTPAIKKKVKCSTCSKTFQSPGFLKRHINAQTCRKRNKRKSTDRKTSTSSSSSEDEGAATRLAARVSRPRRSATDPTWTITLSKHPFACPHASCGQSFLREDHLAEHVAVCDIRICQFCDEPFPRDQLERHIREHIVVCGLCNMGFHDQAGLDLHVGVMHPNVAGDPVEMEFADAMLRFL</sequence>
<evidence type="ECO:0000256" key="2">
    <source>
        <dbReference type="ARBA" id="ARBA00022723"/>
    </source>
</evidence>
<protein>
    <submittedName>
        <fullName evidence="10">Zinc finger and BTB domain-containing protein 40</fullName>
    </submittedName>
</protein>
<keyword evidence="11" id="KW-1185">Reference proteome</keyword>
<proteinExistence type="predicted"/>
<keyword evidence="2" id="KW-0479">Metal-binding</keyword>
<organism evidence="10 11">
    <name type="scientific">Folsomia candida</name>
    <name type="common">Springtail</name>
    <dbReference type="NCBI Taxonomy" id="158441"/>
    <lineage>
        <taxon>Eukaryota</taxon>
        <taxon>Metazoa</taxon>
        <taxon>Ecdysozoa</taxon>
        <taxon>Arthropoda</taxon>
        <taxon>Hexapoda</taxon>
        <taxon>Collembola</taxon>
        <taxon>Entomobryomorpha</taxon>
        <taxon>Isotomoidea</taxon>
        <taxon>Isotomidae</taxon>
        <taxon>Proisotominae</taxon>
        <taxon>Folsomia</taxon>
    </lineage>
</organism>
<evidence type="ECO:0000256" key="7">
    <source>
        <dbReference type="PROSITE-ProRule" id="PRU00042"/>
    </source>
</evidence>
<evidence type="ECO:0000313" key="10">
    <source>
        <dbReference type="EMBL" id="OXA47849.1"/>
    </source>
</evidence>
<gene>
    <name evidence="10" type="ORF">Fcan01_17433</name>
</gene>
<evidence type="ECO:0000256" key="6">
    <source>
        <dbReference type="ARBA" id="ARBA00023242"/>
    </source>
</evidence>
<dbReference type="AlphaFoldDB" id="A0A226DRK5"/>
<evidence type="ECO:0000256" key="8">
    <source>
        <dbReference type="SAM" id="MobiDB-lite"/>
    </source>
</evidence>
<dbReference type="PROSITE" id="PS00028">
    <property type="entry name" value="ZINC_FINGER_C2H2_1"/>
    <property type="match status" value="1"/>
</dbReference>
<feature type="domain" description="C2H2-type" evidence="9">
    <location>
        <begin position="426"/>
        <end position="446"/>
    </location>
</feature>
<evidence type="ECO:0000256" key="4">
    <source>
        <dbReference type="ARBA" id="ARBA00022771"/>
    </source>
</evidence>
<dbReference type="PROSITE" id="PS50157">
    <property type="entry name" value="ZINC_FINGER_C2H2_2"/>
    <property type="match status" value="2"/>
</dbReference>
<feature type="region of interest" description="Disordered" evidence="8">
    <location>
        <begin position="368"/>
        <end position="414"/>
    </location>
</feature>
<accession>A0A226DRK5</accession>
<dbReference type="GO" id="GO:0005634">
    <property type="term" value="C:nucleus"/>
    <property type="evidence" value="ECO:0007669"/>
    <property type="project" value="UniProtKB-SubCell"/>
</dbReference>
<comment type="caution">
    <text evidence="10">The sequence shown here is derived from an EMBL/GenBank/DDBJ whole genome shotgun (WGS) entry which is preliminary data.</text>
</comment>
<dbReference type="EMBL" id="LNIX01000012">
    <property type="protein sequence ID" value="OXA47849.1"/>
    <property type="molecule type" value="Genomic_DNA"/>
</dbReference>
<evidence type="ECO:0000259" key="9">
    <source>
        <dbReference type="PROSITE" id="PS50157"/>
    </source>
</evidence>
<comment type="subcellular location">
    <subcellularLocation>
        <location evidence="1">Nucleus</location>
    </subcellularLocation>
</comment>
<dbReference type="SMART" id="SM00355">
    <property type="entry name" value="ZnF_C2H2"/>
    <property type="match status" value="4"/>
</dbReference>
<feature type="region of interest" description="Disordered" evidence="8">
    <location>
        <begin position="267"/>
        <end position="334"/>
    </location>
</feature>
<evidence type="ECO:0000256" key="1">
    <source>
        <dbReference type="ARBA" id="ARBA00004123"/>
    </source>
</evidence>
<dbReference type="InterPro" id="IPR013087">
    <property type="entry name" value="Znf_C2H2_type"/>
</dbReference>
<dbReference type="Proteomes" id="UP000198287">
    <property type="component" value="Unassembled WGS sequence"/>
</dbReference>
<evidence type="ECO:0000256" key="3">
    <source>
        <dbReference type="ARBA" id="ARBA00022737"/>
    </source>
</evidence>
<evidence type="ECO:0000256" key="5">
    <source>
        <dbReference type="ARBA" id="ARBA00022833"/>
    </source>
</evidence>
<keyword evidence="3" id="KW-0677">Repeat</keyword>
<dbReference type="Pfam" id="PF00096">
    <property type="entry name" value="zf-C2H2"/>
    <property type="match status" value="1"/>
</dbReference>
<keyword evidence="5" id="KW-0862">Zinc</keyword>
<evidence type="ECO:0000313" key="11">
    <source>
        <dbReference type="Proteomes" id="UP000198287"/>
    </source>
</evidence>
<dbReference type="Gene3D" id="3.30.160.60">
    <property type="entry name" value="Classic Zinc Finger"/>
    <property type="match status" value="1"/>
</dbReference>
<feature type="domain" description="C2H2-type" evidence="9">
    <location>
        <begin position="348"/>
        <end position="375"/>
    </location>
</feature>
<feature type="compositionally biased region" description="Basic residues" evidence="8">
    <location>
        <begin position="368"/>
        <end position="381"/>
    </location>
</feature>
<dbReference type="PANTHER" id="PTHR24406">
    <property type="entry name" value="TRANSCRIPTIONAL REPRESSOR CTCFL-RELATED"/>
    <property type="match status" value="1"/>
</dbReference>
<dbReference type="InterPro" id="IPR050888">
    <property type="entry name" value="ZnF_C2H2-type_TF"/>
</dbReference>
<reference evidence="10 11" key="1">
    <citation type="submission" date="2015-12" db="EMBL/GenBank/DDBJ databases">
        <title>The genome of Folsomia candida.</title>
        <authorList>
            <person name="Faddeeva A."/>
            <person name="Derks M.F."/>
            <person name="Anvar Y."/>
            <person name="Smit S."/>
            <person name="Van Straalen N."/>
            <person name="Roelofs D."/>
        </authorList>
    </citation>
    <scope>NUCLEOTIDE SEQUENCE [LARGE SCALE GENOMIC DNA]</scope>
    <source>
        <strain evidence="10 11">VU population</strain>
        <tissue evidence="10">Whole body</tissue>
    </source>
</reference>
<name>A0A226DRK5_FOLCA</name>
<keyword evidence="4 7" id="KW-0863">Zinc-finger</keyword>